<gene>
    <name evidence="1" type="ORF">SAMN04488040_2252</name>
</gene>
<dbReference type="NCBIfam" id="TIGR02117">
    <property type="entry name" value="chp_urease_rgn"/>
    <property type="match status" value="1"/>
</dbReference>
<proteinExistence type="predicted"/>
<dbReference type="EMBL" id="FPAJ01000003">
    <property type="protein sequence ID" value="SFS88370.1"/>
    <property type="molecule type" value="Genomic_DNA"/>
</dbReference>
<evidence type="ECO:0000313" key="2">
    <source>
        <dbReference type="Proteomes" id="UP000199239"/>
    </source>
</evidence>
<dbReference type="Proteomes" id="UP000199239">
    <property type="component" value="Unassembled WGS sequence"/>
</dbReference>
<organism evidence="1 2">
    <name type="scientific">Sulfitobacter marinus</name>
    <dbReference type="NCBI Taxonomy" id="394264"/>
    <lineage>
        <taxon>Bacteria</taxon>
        <taxon>Pseudomonadati</taxon>
        <taxon>Pseudomonadota</taxon>
        <taxon>Alphaproteobacteria</taxon>
        <taxon>Rhodobacterales</taxon>
        <taxon>Roseobacteraceae</taxon>
        <taxon>Sulfitobacter</taxon>
    </lineage>
</organism>
<name>A0A1I6TGR5_9RHOB</name>
<keyword evidence="2" id="KW-1185">Reference proteome</keyword>
<dbReference type="InterPro" id="IPR011727">
    <property type="entry name" value="CHP02117"/>
</dbReference>
<dbReference type="Pfam" id="PF09601">
    <property type="entry name" value="DUF2459"/>
    <property type="match status" value="1"/>
</dbReference>
<evidence type="ECO:0008006" key="3">
    <source>
        <dbReference type="Google" id="ProtNLM"/>
    </source>
</evidence>
<sequence>MLALVPALYLMGAIYGAIIPGSATPDTAEKTRSILLVSGPIHYDLVLPLDDMTQKHFAPLAAKGIRLDHPAAQWLVIGWGAQHFYTQTRNATDLGLYALWRGIVGDSSVLRFDIAGALPDDLDARRLTLTDREYAALLDGVWDSLSTDADSQPITADVDGFNQTDGFFAAKGRFNIWRTCNVWIGDRLRAAGLRFGLWTPMPLSVSLSFDLYQAE</sequence>
<dbReference type="AlphaFoldDB" id="A0A1I6TGR5"/>
<accession>A0A1I6TGR5</accession>
<dbReference type="RefSeq" id="WP_245764246.1">
    <property type="nucleotide sequence ID" value="NZ_FPAJ01000003.1"/>
</dbReference>
<dbReference type="STRING" id="394264.SAMN04488040_2252"/>
<reference evidence="2" key="1">
    <citation type="submission" date="2016-10" db="EMBL/GenBank/DDBJ databases">
        <authorList>
            <person name="Varghese N."/>
            <person name="Submissions S."/>
        </authorList>
    </citation>
    <scope>NUCLEOTIDE SEQUENCE [LARGE SCALE GENOMIC DNA]</scope>
    <source>
        <strain evidence="2">DSM 23422</strain>
    </source>
</reference>
<evidence type="ECO:0000313" key="1">
    <source>
        <dbReference type="EMBL" id="SFS88370.1"/>
    </source>
</evidence>
<protein>
    <recommendedName>
        <fullName evidence="3">TIGR02117 family protein</fullName>
    </recommendedName>
</protein>